<feature type="region of interest" description="Disordered" evidence="1">
    <location>
        <begin position="39"/>
        <end position="139"/>
    </location>
</feature>
<name>A0A0D3KPP8_EMIH1</name>
<evidence type="ECO:0000313" key="3">
    <source>
        <dbReference type="Proteomes" id="UP000013827"/>
    </source>
</evidence>
<protein>
    <recommendedName>
        <fullName evidence="4">AP2/ERF domain-containing protein</fullName>
    </recommendedName>
</protein>
<dbReference type="GeneID" id="17283001"/>
<keyword evidence="3" id="KW-1185">Reference proteome</keyword>
<dbReference type="Proteomes" id="UP000013827">
    <property type="component" value="Unassembled WGS sequence"/>
</dbReference>
<dbReference type="AlphaFoldDB" id="A0A0D3KPP8"/>
<feature type="compositionally biased region" description="Basic residues" evidence="1">
    <location>
        <begin position="61"/>
        <end position="75"/>
    </location>
</feature>
<dbReference type="KEGG" id="ehx:EMIHUDRAFT_251980"/>
<reference evidence="3" key="1">
    <citation type="journal article" date="2013" name="Nature">
        <title>Pan genome of the phytoplankton Emiliania underpins its global distribution.</title>
        <authorList>
            <person name="Read B.A."/>
            <person name="Kegel J."/>
            <person name="Klute M.J."/>
            <person name="Kuo A."/>
            <person name="Lefebvre S.C."/>
            <person name="Maumus F."/>
            <person name="Mayer C."/>
            <person name="Miller J."/>
            <person name="Monier A."/>
            <person name="Salamov A."/>
            <person name="Young J."/>
            <person name="Aguilar M."/>
            <person name="Claverie J.M."/>
            <person name="Frickenhaus S."/>
            <person name="Gonzalez K."/>
            <person name="Herman E.K."/>
            <person name="Lin Y.C."/>
            <person name="Napier J."/>
            <person name="Ogata H."/>
            <person name="Sarno A.F."/>
            <person name="Shmutz J."/>
            <person name="Schroeder D."/>
            <person name="de Vargas C."/>
            <person name="Verret F."/>
            <person name="von Dassow P."/>
            <person name="Valentin K."/>
            <person name="Van de Peer Y."/>
            <person name="Wheeler G."/>
            <person name="Dacks J.B."/>
            <person name="Delwiche C.F."/>
            <person name="Dyhrman S.T."/>
            <person name="Glockner G."/>
            <person name="John U."/>
            <person name="Richards T."/>
            <person name="Worden A.Z."/>
            <person name="Zhang X."/>
            <person name="Grigoriev I.V."/>
            <person name="Allen A.E."/>
            <person name="Bidle K."/>
            <person name="Borodovsky M."/>
            <person name="Bowler C."/>
            <person name="Brownlee C."/>
            <person name="Cock J.M."/>
            <person name="Elias M."/>
            <person name="Gladyshev V.N."/>
            <person name="Groth M."/>
            <person name="Guda C."/>
            <person name="Hadaegh A."/>
            <person name="Iglesias-Rodriguez M.D."/>
            <person name="Jenkins J."/>
            <person name="Jones B.M."/>
            <person name="Lawson T."/>
            <person name="Leese F."/>
            <person name="Lindquist E."/>
            <person name="Lobanov A."/>
            <person name="Lomsadze A."/>
            <person name="Malik S.B."/>
            <person name="Marsh M.E."/>
            <person name="Mackinder L."/>
            <person name="Mock T."/>
            <person name="Mueller-Roeber B."/>
            <person name="Pagarete A."/>
            <person name="Parker M."/>
            <person name="Probert I."/>
            <person name="Quesneville H."/>
            <person name="Raines C."/>
            <person name="Rensing S.A."/>
            <person name="Riano-Pachon D.M."/>
            <person name="Richier S."/>
            <person name="Rokitta S."/>
            <person name="Shiraiwa Y."/>
            <person name="Soanes D.M."/>
            <person name="van der Giezen M."/>
            <person name="Wahlund T.M."/>
            <person name="Williams B."/>
            <person name="Wilson W."/>
            <person name="Wolfe G."/>
            <person name="Wurch L.L."/>
        </authorList>
    </citation>
    <scope>NUCLEOTIDE SEQUENCE</scope>
</reference>
<proteinExistence type="predicted"/>
<organism evidence="2 3">
    <name type="scientific">Emiliania huxleyi (strain CCMP1516)</name>
    <dbReference type="NCBI Taxonomy" id="280463"/>
    <lineage>
        <taxon>Eukaryota</taxon>
        <taxon>Haptista</taxon>
        <taxon>Haptophyta</taxon>
        <taxon>Prymnesiophyceae</taxon>
        <taxon>Isochrysidales</taxon>
        <taxon>Noelaerhabdaceae</taxon>
        <taxon>Emiliania</taxon>
    </lineage>
</organism>
<dbReference type="PaxDb" id="2903-EOD37733"/>
<dbReference type="RefSeq" id="XP_005790162.1">
    <property type="nucleotide sequence ID" value="XM_005790105.1"/>
</dbReference>
<evidence type="ECO:0000256" key="1">
    <source>
        <dbReference type="SAM" id="MobiDB-lite"/>
    </source>
</evidence>
<dbReference type="EnsemblProtists" id="EOD37733">
    <property type="protein sequence ID" value="EOD37733"/>
    <property type="gene ID" value="EMIHUDRAFT_251980"/>
</dbReference>
<dbReference type="HOGENOM" id="CLU_1513302_0_0_1"/>
<evidence type="ECO:0008006" key="4">
    <source>
        <dbReference type="Google" id="ProtNLM"/>
    </source>
</evidence>
<sequence length="178" mass="19375">MRRAILASRGIPPAVTIDRKRKCLGSFSSAAEAALAYARARHQGPEKSKDLAQKFAERSGKKTGLKRKSPQKPRRNGGPPKAAEAKSSAEEPAVELSEAGSESSDDHHPIPISEPAEQDEASHIDKRARSSAVRTTMPRRQYSCDEVRLRLDGSGITESVNFTPPTGAKRCRVLILYS</sequence>
<reference evidence="2" key="2">
    <citation type="submission" date="2024-10" db="UniProtKB">
        <authorList>
            <consortium name="EnsemblProtists"/>
        </authorList>
    </citation>
    <scope>IDENTIFICATION</scope>
</reference>
<evidence type="ECO:0000313" key="2">
    <source>
        <dbReference type="EnsemblProtists" id="EOD37733"/>
    </source>
</evidence>
<accession>A0A0D3KPP8</accession>
<feature type="compositionally biased region" description="Basic and acidic residues" evidence="1">
    <location>
        <begin position="43"/>
        <end position="60"/>
    </location>
</feature>